<comment type="caution">
    <text evidence="2">The sequence shown here is derived from an EMBL/GenBank/DDBJ whole genome shotgun (WGS) entry which is preliminary data.</text>
</comment>
<keyword evidence="1" id="KW-0812">Transmembrane</keyword>
<name>X1GYV0_9ZZZZ</name>
<organism evidence="2">
    <name type="scientific">marine sediment metagenome</name>
    <dbReference type="NCBI Taxonomy" id="412755"/>
    <lineage>
        <taxon>unclassified sequences</taxon>
        <taxon>metagenomes</taxon>
        <taxon>ecological metagenomes</taxon>
    </lineage>
</organism>
<gene>
    <name evidence="2" type="ORF">S03H2_29622</name>
</gene>
<dbReference type="AlphaFoldDB" id="X1GYV0"/>
<sequence length="152" mass="16595">MIEDSGKQQRLVHLIIGILVFGSIWGFFEATLGGFLHMIIFPNKGAIMGGIGVALMATALAIFLDTNPAGHNTWLPSLSSHEIFFRGILQFNRLARFLSQCNANWLGSQALPVAKSPTDVRSHPGYLALWDTKNFGGLSPKWESVLSGRPDS</sequence>
<dbReference type="EMBL" id="BARU01017890">
    <property type="protein sequence ID" value="GAH50010.1"/>
    <property type="molecule type" value="Genomic_DNA"/>
</dbReference>
<reference evidence="2" key="1">
    <citation type="journal article" date="2014" name="Front. Microbiol.">
        <title>High frequency of phylogenetically diverse reductive dehalogenase-homologous genes in deep subseafloor sedimentary metagenomes.</title>
        <authorList>
            <person name="Kawai M."/>
            <person name="Futagami T."/>
            <person name="Toyoda A."/>
            <person name="Takaki Y."/>
            <person name="Nishi S."/>
            <person name="Hori S."/>
            <person name="Arai W."/>
            <person name="Tsubouchi T."/>
            <person name="Morono Y."/>
            <person name="Uchiyama I."/>
            <person name="Ito T."/>
            <person name="Fujiyama A."/>
            <person name="Inagaki F."/>
            <person name="Takami H."/>
        </authorList>
    </citation>
    <scope>NUCLEOTIDE SEQUENCE</scope>
    <source>
        <strain evidence="2">Expedition CK06-06</strain>
    </source>
</reference>
<keyword evidence="1" id="KW-0472">Membrane</keyword>
<feature type="transmembrane region" description="Helical" evidence="1">
    <location>
        <begin position="46"/>
        <end position="64"/>
    </location>
</feature>
<proteinExistence type="predicted"/>
<keyword evidence="1" id="KW-1133">Transmembrane helix</keyword>
<evidence type="ECO:0000313" key="2">
    <source>
        <dbReference type="EMBL" id="GAH50010.1"/>
    </source>
</evidence>
<feature type="transmembrane region" description="Helical" evidence="1">
    <location>
        <begin position="12"/>
        <end position="40"/>
    </location>
</feature>
<accession>X1GYV0</accession>
<evidence type="ECO:0000256" key="1">
    <source>
        <dbReference type="SAM" id="Phobius"/>
    </source>
</evidence>
<protein>
    <submittedName>
        <fullName evidence="2">Uncharacterized protein</fullName>
    </submittedName>
</protein>